<dbReference type="RefSeq" id="WP_382235020.1">
    <property type="nucleotide sequence ID" value="NZ_JBHTCC010000002.1"/>
</dbReference>
<evidence type="ECO:0000259" key="2">
    <source>
        <dbReference type="Pfam" id="PF01551"/>
    </source>
</evidence>
<evidence type="ECO:0000313" key="4">
    <source>
        <dbReference type="Proteomes" id="UP001596379"/>
    </source>
</evidence>
<proteinExistence type="predicted"/>
<dbReference type="Pfam" id="PF01551">
    <property type="entry name" value="Peptidase_M23"/>
    <property type="match status" value="1"/>
</dbReference>
<dbReference type="InterPro" id="IPR016047">
    <property type="entry name" value="M23ase_b-sheet_dom"/>
</dbReference>
<dbReference type="PANTHER" id="PTHR21666">
    <property type="entry name" value="PEPTIDASE-RELATED"/>
    <property type="match status" value="1"/>
</dbReference>
<keyword evidence="1" id="KW-0472">Membrane</keyword>
<keyword evidence="3" id="KW-0378">Hydrolase</keyword>
<evidence type="ECO:0000256" key="1">
    <source>
        <dbReference type="SAM" id="Phobius"/>
    </source>
</evidence>
<dbReference type="Proteomes" id="UP001596379">
    <property type="component" value="Unassembled WGS sequence"/>
</dbReference>
<dbReference type="PANTHER" id="PTHR21666:SF291">
    <property type="entry name" value="STAGE II SPORULATION PROTEIN Q"/>
    <property type="match status" value="1"/>
</dbReference>
<reference evidence="4" key="1">
    <citation type="journal article" date="2019" name="Int. J. Syst. Evol. Microbiol.">
        <title>The Global Catalogue of Microorganisms (GCM) 10K type strain sequencing project: providing services to taxonomists for standard genome sequencing and annotation.</title>
        <authorList>
            <consortium name="The Broad Institute Genomics Platform"/>
            <consortium name="The Broad Institute Genome Sequencing Center for Infectious Disease"/>
            <person name="Wu L."/>
            <person name="Ma J."/>
        </authorList>
    </citation>
    <scope>NUCLEOTIDE SEQUENCE [LARGE SCALE GENOMIC DNA]</scope>
    <source>
        <strain evidence="4">CCUG 36956</strain>
    </source>
</reference>
<dbReference type="CDD" id="cd12797">
    <property type="entry name" value="M23_peptidase"/>
    <property type="match status" value="1"/>
</dbReference>
<evidence type="ECO:0000313" key="3">
    <source>
        <dbReference type="EMBL" id="MFC7299208.1"/>
    </source>
</evidence>
<feature type="domain" description="M23ase beta-sheet core" evidence="2">
    <location>
        <begin position="204"/>
        <end position="298"/>
    </location>
</feature>
<feature type="transmembrane region" description="Helical" evidence="1">
    <location>
        <begin position="23"/>
        <end position="45"/>
    </location>
</feature>
<protein>
    <submittedName>
        <fullName evidence="3">M23 family metallopeptidase</fullName>
        <ecNumber evidence="3">3.4.24.-</ecNumber>
    </submittedName>
</protein>
<sequence>MQIILLHPRFTHAKSVTLTHRHLMLGVVAFVAAVLLMTSLLFYFISSHAASLPAPLRDMFAGAAQGDEAQKEKFLKENLALMARRVGEMQAQLMRLDALGERVQGLAGVKPTEFNFKELPGRGGVEPMDSTSSRDLTMSEFKALLDAMSHDVERRADYMNVVESTLMSDKIKSKLLPTSQPVNVSYNASTFGRRLDPFSGRSAMHEGIDFAAPIGTPIMAAAGGVVTVAEFHPQYGNMMEIDHGNDMITRYAHTSRLLMHVGDIVRRGQHIADIGTTGRSTGPHLHFEVRIKGVAQDPHKFLLAGANQARLASK</sequence>
<dbReference type="EC" id="3.4.24.-" evidence="3"/>
<dbReference type="EMBL" id="JBHTCC010000002">
    <property type="protein sequence ID" value="MFC7299208.1"/>
    <property type="molecule type" value="Genomic_DNA"/>
</dbReference>
<keyword evidence="1" id="KW-0812">Transmembrane</keyword>
<keyword evidence="4" id="KW-1185">Reference proteome</keyword>
<dbReference type="InterPro" id="IPR050570">
    <property type="entry name" value="Cell_wall_metabolism_enzyme"/>
</dbReference>
<dbReference type="Gene3D" id="2.70.70.10">
    <property type="entry name" value="Glucose Permease (Domain IIA)"/>
    <property type="match status" value="1"/>
</dbReference>
<dbReference type="SUPFAM" id="SSF51261">
    <property type="entry name" value="Duplicated hybrid motif"/>
    <property type="match status" value="1"/>
</dbReference>
<comment type="caution">
    <text evidence="3">The sequence shown here is derived from an EMBL/GenBank/DDBJ whole genome shotgun (WGS) entry which is preliminary data.</text>
</comment>
<name>A0ABW2J7Y6_9BURK</name>
<dbReference type="GO" id="GO:0016787">
    <property type="term" value="F:hydrolase activity"/>
    <property type="evidence" value="ECO:0007669"/>
    <property type="project" value="UniProtKB-KW"/>
</dbReference>
<dbReference type="InterPro" id="IPR011055">
    <property type="entry name" value="Dup_hybrid_motif"/>
</dbReference>
<keyword evidence="1" id="KW-1133">Transmembrane helix</keyword>
<gene>
    <name evidence="3" type="ORF">ACFQO0_12245</name>
</gene>
<accession>A0ABW2J7Y6</accession>
<organism evidence="3 4">
    <name type="scientific">Herminiimonas aquatilis</name>
    <dbReference type="NCBI Taxonomy" id="345342"/>
    <lineage>
        <taxon>Bacteria</taxon>
        <taxon>Pseudomonadati</taxon>
        <taxon>Pseudomonadota</taxon>
        <taxon>Betaproteobacteria</taxon>
        <taxon>Burkholderiales</taxon>
        <taxon>Oxalobacteraceae</taxon>
        <taxon>Herminiimonas</taxon>
    </lineage>
</organism>